<sequence>MRRNDLLKRLRKIASEKGLTFELVEGGNHTKVRIGGRTLIVPRHTEINEMTARGILKDAEKESSESDD</sequence>
<comment type="caution">
    <text evidence="1">The sequence shown here is derived from an EMBL/GenBank/DDBJ whole genome shotgun (WGS) entry which is preliminary data.</text>
</comment>
<evidence type="ECO:0000313" key="2">
    <source>
        <dbReference type="Proteomes" id="UP000442535"/>
    </source>
</evidence>
<proteinExistence type="predicted"/>
<protein>
    <recommendedName>
        <fullName evidence="3">Type II toxin-antitoxin system HicA family toxin</fullName>
    </recommendedName>
</protein>
<dbReference type="AlphaFoldDB" id="A0A7K0K4K6"/>
<evidence type="ECO:0000313" key="1">
    <source>
        <dbReference type="EMBL" id="MST50374.1"/>
    </source>
</evidence>
<dbReference type="EMBL" id="VUMY01000017">
    <property type="protein sequence ID" value="MST50374.1"/>
    <property type="molecule type" value="Genomic_DNA"/>
</dbReference>
<organism evidence="1 2">
    <name type="scientific">Mobiluncus porci</name>
    <dbReference type="NCBI Taxonomy" id="2652278"/>
    <lineage>
        <taxon>Bacteria</taxon>
        <taxon>Bacillati</taxon>
        <taxon>Actinomycetota</taxon>
        <taxon>Actinomycetes</taxon>
        <taxon>Actinomycetales</taxon>
        <taxon>Actinomycetaceae</taxon>
        <taxon>Mobiluncus</taxon>
    </lineage>
</organism>
<dbReference type="SUPFAM" id="SSF54786">
    <property type="entry name" value="YcfA/nrd intein domain"/>
    <property type="match status" value="1"/>
</dbReference>
<gene>
    <name evidence="1" type="ORF">FYJ63_09070</name>
</gene>
<dbReference type="Gene3D" id="3.30.920.30">
    <property type="entry name" value="Hypothetical protein"/>
    <property type="match status" value="1"/>
</dbReference>
<accession>A0A7K0K4K6</accession>
<evidence type="ECO:0008006" key="3">
    <source>
        <dbReference type="Google" id="ProtNLM"/>
    </source>
</evidence>
<dbReference type="InterPro" id="IPR038570">
    <property type="entry name" value="HicA_sf"/>
</dbReference>
<dbReference type="RefSeq" id="WP_277027901.1">
    <property type="nucleotide sequence ID" value="NZ_JAQYQY010000026.1"/>
</dbReference>
<name>A0A7K0K4K6_9ACTO</name>
<dbReference type="Proteomes" id="UP000442535">
    <property type="component" value="Unassembled WGS sequence"/>
</dbReference>
<keyword evidence="2" id="KW-1185">Reference proteome</keyword>
<reference evidence="1 2" key="1">
    <citation type="submission" date="2019-08" db="EMBL/GenBank/DDBJ databases">
        <title>In-depth cultivation of the pig gut microbiome towards novel bacterial diversity and tailored functional studies.</title>
        <authorList>
            <person name="Wylensek D."/>
            <person name="Hitch T.C.A."/>
            <person name="Clavel T."/>
        </authorList>
    </citation>
    <scope>NUCLEOTIDE SEQUENCE [LARGE SCALE GENOMIC DNA]</scope>
    <source>
        <strain evidence="1 2">RF-GAM-744-WT-7</strain>
    </source>
</reference>